<dbReference type="PANTHER" id="PTHR43883">
    <property type="entry name" value="SLR0207 PROTEIN"/>
    <property type="match status" value="1"/>
</dbReference>
<dbReference type="OrthoDB" id="9810277at2"/>
<dbReference type="EMBL" id="LZKJ01000200">
    <property type="protein sequence ID" value="OBI40276.1"/>
    <property type="molecule type" value="Genomic_DNA"/>
</dbReference>
<name>A0A1A2YTM1_9MYCO</name>
<sequence>MGQTDRSGRPPPTPAEPYAAVRETHTGLVVLAGDLAFKCKKPIRTDFLDFSTPELREQACQRELKLNRRLAPASYLGVAHLTMPCGDAAEPVLVMRRRPDAFRLASMVRRGQPVTDALLAIAEVLARFYETAGRGRAVAGEGTVDAVNARWKANIAELQQFADTVVEPQRLDTADHLAAQFLAGRAPLFAGRIAEGRIVDGHGDLLADDIFCLPDGPEILDCLEFDDHLRYVDMIDDAAFLAMDLEFLGCNDLAKFFLDQYSRLAADRAPQSLTDFYIAYRALVRAKVDGVRVSQGHPDANADALRHINIALQHLHAGAVRLAIVGGGPGTGKSTLAQGLAQQVGAYVVATDEVRRDMQSSGAISGGTRMLDAGLYTEENVGAVYAEVLRRAALHLANGRSVILDGTWRDSRRRSQARQVAAETHSAILELRCETPVRTAARRVGARKAGSVSDATPEIACALADDAQRWPEAHRIDTNRAPSEAVRTAEDLWRGLC</sequence>
<organism evidence="1 2">
    <name type="scientific">Mycobacterium kyorinense</name>
    <dbReference type="NCBI Taxonomy" id="487514"/>
    <lineage>
        <taxon>Bacteria</taxon>
        <taxon>Bacillati</taxon>
        <taxon>Actinomycetota</taxon>
        <taxon>Actinomycetes</taxon>
        <taxon>Mycobacteriales</taxon>
        <taxon>Mycobacteriaceae</taxon>
        <taxon>Mycobacterium</taxon>
    </lineage>
</organism>
<dbReference type="Pfam" id="PF13671">
    <property type="entry name" value="AAA_33"/>
    <property type="match status" value="1"/>
</dbReference>
<dbReference type="AlphaFoldDB" id="A0A1A2YTM1"/>
<accession>A0A1A2YTM1</accession>
<dbReference type="RefSeq" id="WP_065016566.1">
    <property type="nucleotide sequence ID" value="NZ_LZKJ01000200.1"/>
</dbReference>
<dbReference type="SUPFAM" id="SSF52540">
    <property type="entry name" value="P-loop containing nucleoside triphosphate hydrolases"/>
    <property type="match status" value="1"/>
</dbReference>
<reference evidence="2" key="1">
    <citation type="submission" date="2016-06" db="EMBL/GenBank/DDBJ databases">
        <authorList>
            <person name="Sutton G."/>
            <person name="Brinkac L."/>
            <person name="Sanka R."/>
            <person name="Adams M."/>
            <person name="Lau E."/>
            <person name="Sam S."/>
            <person name="Sreng N."/>
            <person name="Him V."/>
            <person name="Kerleguer A."/>
            <person name="Cheng S."/>
        </authorList>
    </citation>
    <scope>NUCLEOTIDE SEQUENCE [LARGE SCALE GENOMIC DNA]</scope>
    <source>
        <strain evidence="2">E861</strain>
    </source>
</reference>
<comment type="caution">
    <text evidence="1">The sequence shown here is derived from an EMBL/GenBank/DDBJ whole genome shotgun (WGS) entry which is preliminary data.</text>
</comment>
<dbReference type="SUPFAM" id="SSF56112">
    <property type="entry name" value="Protein kinase-like (PK-like)"/>
    <property type="match status" value="1"/>
</dbReference>
<evidence type="ECO:0008006" key="3">
    <source>
        <dbReference type="Google" id="ProtNLM"/>
    </source>
</evidence>
<protein>
    <recommendedName>
        <fullName evidence="3">Adenylate kinase</fullName>
    </recommendedName>
</protein>
<evidence type="ECO:0000313" key="1">
    <source>
        <dbReference type="EMBL" id="OBI40276.1"/>
    </source>
</evidence>
<dbReference type="PANTHER" id="PTHR43883:SF1">
    <property type="entry name" value="GLUCONOKINASE"/>
    <property type="match status" value="1"/>
</dbReference>
<evidence type="ECO:0000313" key="2">
    <source>
        <dbReference type="Proteomes" id="UP000093592"/>
    </source>
</evidence>
<dbReference type="Proteomes" id="UP000093592">
    <property type="component" value="Unassembled WGS sequence"/>
</dbReference>
<dbReference type="InterPro" id="IPR011009">
    <property type="entry name" value="Kinase-like_dom_sf"/>
</dbReference>
<dbReference type="InterPro" id="IPR052732">
    <property type="entry name" value="Cell-binding_unc_protein"/>
</dbReference>
<proteinExistence type="predicted"/>
<dbReference type="InterPro" id="IPR027417">
    <property type="entry name" value="P-loop_NTPase"/>
</dbReference>
<dbReference type="Gene3D" id="3.40.50.300">
    <property type="entry name" value="P-loop containing nucleotide triphosphate hydrolases"/>
    <property type="match status" value="1"/>
</dbReference>
<gene>
    <name evidence="1" type="ORF">A5707_10180</name>
</gene>